<reference evidence="1 2" key="1">
    <citation type="journal article" date="2017" name="Front. Genet.">
        <title>Draft sequencing of the heterozygous diploid genome of Satsuma (Citrus unshiu Marc.) using a hybrid assembly approach.</title>
        <authorList>
            <person name="Shimizu T."/>
            <person name="Tanizawa Y."/>
            <person name="Mochizuki T."/>
            <person name="Nagasaki H."/>
            <person name="Yoshioka T."/>
            <person name="Toyoda A."/>
            <person name="Fujiyama A."/>
            <person name="Kaminuma E."/>
            <person name="Nakamura Y."/>
        </authorList>
    </citation>
    <scope>NUCLEOTIDE SEQUENCE [LARGE SCALE GENOMIC DNA]</scope>
    <source>
        <strain evidence="2">cv. Miyagawa wase</strain>
    </source>
</reference>
<protein>
    <submittedName>
        <fullName evidence="1">Uncharacterized protein</fullName>
    </submittedName>
</protein>
<organism evidence="1 2">
    <name type="scientific">Citrus unshiu</name>
    <name type="common">Satsuma mandarin</name>
    <name type="synonym">Citrus nobilis var. unshiu</name>
    <dbReference type="NCBI Taxonomy" id="55188"/>
    <lineage>
        <taxon>Eukaryota</taxon>
        <taxon>Viridiplantae</taxon>
        <taxon>Streptophyta</taxon>
        <taxon>Embryophyta</taxon>
        <taxon>Tracheophyta</taxon>
        <taxon>Spermatophyta</taxon>
        <taxon>Magnoliopsida</taxon>
        <taxon>eudicotyledons</taxon>
        <taxon>Gunneridae</taxon>
        <taxon>Pentapetalae</taxon>
        <taxon>rosids</taxon>
        <taxon>malvids</taxon>
        <taxon>Sapindales</taxon>
        <taxon>Rutaceae</taxon>
        <taxon>Aurantioideae</taxon>
        <taxon>Citrus</taxon>
    </lineage>
</organism>
<dbReference type="AlphaFoldDB" id="A0A2H5PWN8"/>
<sequence>MLLVMLPLLSGNGKIVQALEVHGLDMHKAFANRAKLWYHCELSNVSMAYVNQCHLVKTEEL</sequence>
<accession>A0A2H5PWN8</accession>
<feature type="non-terminal residue" evidence="1">
    <location>
        <position position="61"/>
    </location>
</feature>
<keyword evidence="2" id="KW-1185">Reference proteome</keyword>
<gene>
    <name evidence="1" type="ORF">CUMW_174610</name>
</gene>
<evidence type="ECO:0000313" key="2">
    <source>
        <dbReference type="Proteomes" id="UP000236630"/>
    </source>
</evidence>
<evidence type="ECO:0000313" key="1">
    <source>
        <dbReference type="EMBL" id="GAY56798.1"/>
    </source>
</evidence>
<name>A0A2H5PWN8_CITUN</name>
<dbReference type="EMBL" id="BDQV01000145">
    <property type="protein sequence ID" value="GAY56798.1"/>
    <property type="molecule type" value="Genomic_DNA"/>
</dbReference>
<comment type="caution">
    <text evidence="1">The sequence shown here is derived from an EMBL/GenBank/DDBJ whole genome shotgun (WGS) entry which is preliminary data.</text>
</comment>
<dbReference type="Proteomes" id="UP000236630">
    <property type="component" value="Unassembled WGS sequence"/>
</dbReference>
<proteinExistence type="predicted"/>